<keyword evidence="4 6" id="KW-1133">Transmembrane helix</keyword>
<comment type="subcellular location">
    <subcellularLocation>
        <location evidence="1">Membrane</location>
        <topology evidence="1">Multi-pass membrane protein</topology>
    </subcellularLocation>
</comment>
<comment type="caution">
    <text evidence="7">The sequence shown here is derived from an EMBL/GenBank/DDBJ whole genome shotgun (WGS) entry which is preliminary data.</text>
</comment>
<dbReference type="PANTHER" id="PTHR43243:SF4">
    <property type="entry name" value="CATIONIC AMINO ACID TRANSPORTER 4"/>
    <property type="match status" value="1"/>
</dbReference>
<evidence type="ECO:0000256" key="2">
    <source>
        <dbReference type="ARBA" id="ARBA00022448"/>
    </source>
</evidence>
<keyword evidence="3 6" id="KW-0812">Transmembrane</keyword>
<dbReference type="AlphaFoldDB" id="A0A9X6JPK3"/>
<evidence type="ECO:0000313" key="7">
    <source>
        <dbReference type="EMBL" id="OTZ73416.1"/>
    </source>
</evidence>
<evidence type="ECO:0000313" key="8">
    <source>
        <dbReference type="Proteomes" id="UP000195087"/>
    </source>
</evidence>
<organism evidence="7 8">
    <name type="scientific">Bacillus thuringiensis serovar kumamotoensis</name>
    <dbReference type="NCBI Taxonomy" id="132267"/>
    <lineage>
        <taxon>Bacteria</taxon>
        <taxon>Bacillati</taxon>
        <taxon>Bacillota</taxon>
        <taxon>Bacilli</taxon>
        <taxon>Bacillales</taxon>
        <taxon>Bacillaceae</taxon>
        <taxon>Bacillus</taxon>
        <taxon>Bacillus cereus group</taxon>
    </lineage>
</organism>
<evidence type="ECO:0000256" key="5">
    <source>
        <dbReference type="ARBA" id="ARBA00023136"/>
    </source>
</evidence>
<accession>A0A9X6JPK3</accession>
<feature type="transmembrane region" description="Helical" evidence="6">
    <location>
        <begin position="102"/>
        <end position="126"/>
    </location>
</feature>
<feature type="transmembrane region" description="Helical" evidence="6">
    <location>
        <begin position="59"/>
        <end position="81"/>
    </location>
</feature>
<feature type="transmembrane region" description="Helical" evidence="6">
    <location>
        <begin position="214"/>
        <end position="237"/>
    </location>
</feature>
<proteinExistence type="predicted"/>
<evidence type="ECO:0000256" key="4">
    <source>
        <dbReference type="ARBA" id="ARBA00022989"/>
    </source>
</evidence>
<dbReference type="Gene3D" id="1.20.1740.10">
    <property type="entry name" value="Amino acid/polyamine transporter I"/>
    <property type="match status" value="1"/>
</dbReference>
<feature type="non-terminal residue" evidence="7">
    <location>
        <position position="239"/>
    </location>
</feature>
<protein>
    <submittedName>
        <fullName evidence="7">Amino acid permease</fullName>
    </submittedName>
</protein>
<sequence>MANLFKKKSVTQLLGESKSKTLTKTLGAFDLTMLGIGAIIGTGVLVLTGLVAARDAGPAVIFSFMIAAIVCGFAALCYAEVASTLPVSGSVYTYSYATIGEFVAHLMGWTLLSVYVVTTAAVAGGWTGYFHNLVSGLGLEIPKALLTIPSQGGMVNLPAVIVTLVITWLLSRGTKESKHVNNIMVLIKIGIVVLFIAVGVFYVKPENWIPFAPYGLSGVFAGGAAVFFAFLGFDALATS</sequence>
<evidence type="ECO:0000256" key="1">
    <source>
        <dbReference type="ARBA" id="ARBA00004141"/>
    </source>
</evidence>
<dbReference type="PANTHER" id="PTHR43243">
    <property type="entry name" value="INNER MEMBRANE TRANSPORTER YGJI-RELATED"/>
    <property type="match status" value="1"/>
</dbReference>
<name>A0A9X6JPK3_BACUK</name>
<reference evidence="7 8" key="1">
    <citation type="submission" date="2016-10" db="EMBL/GenBank/DDBJ databases">
        <title>Comparative genomics of Bacillus thuringiensis reveals a path to pathogens against multiple invertebrate hosts.</title>
        <authorList>
            <person name="Zheng J."/>
            <person name="Gao Q."/>
            <person name="Liu H."/>
            <person name="Peng D."/>
            <person name="Ruan L."/>
            <person name="Sun M."/>
        </authorList>
    </citation>
    <scope>NUCLEOTIDE SEQUENCE [LARGE SCALE GENOMIC DNA]</scope>
    <source>
        <strain evidence="7">BGSC 4W1</strain>
    </source>
</reference>
<keyword evidence="5 6" id="KW-0472">Membrane</keyword>
<feature type="transmembrane region" description="Helical" evidence="6">
    <location>
        <begin position="146"/>
        <end position="171"/>
    </location>
</feature>
<dbReference type="InterPro" id="IPR002293">
    <property type="entry name" value="AA/rel_permease1"/>
</dbReference>
<dbReference type="Proteomes" id="UP000195087">
    <property type="component" value="Unassembled WGS sequence"/>
</dbReference>
<gene>
    <name evidence="7" type="ORF">BK769_14015</name>
</gene>
<dbReference type="GO" id="GO:0015171">
    <property type="term" value="F:amino acid transmembrane transporter activity"/>
    <property type="evidence" value="ECO:0007669"/>
    <property type="project" value="TreeGrafter"/>
</dbReference>
<dbReference type="EMBL" id="NFEH01000078">
    <property type="protein sequence ID" value="OTZ73416.1"/>
    <property type="molecule type" value="Genomic_DNA"/>
</dbReference>
<dbReference type="GO" id="GO:0016020">
    <property type="term" value="C:membrane"/>
    <property type="evidence" value="ECO:0007669"/>
    <property type="project" value="UniProtKB-SubCell"/>
</dbReference>
<keyword evidence="2" id="KW-0813">Transport</keyword>
<feature type="transmembrane region" description="Helical" evidence="6">
    <location>
        <begin position="28"/>
        <end position="53"/>
    </location>
</feature>
<evidence type="ECO:0000256" key="6">
    <source>
        <dbReference type="SAM" id="Phobius"/>
    </source>
</evidence>
<dbReference type="RefSeq" id="WP_140159507.1">
    <property type="nucleotide sequence ID" value="NZ_NFEH01000078.1"/>
</dbReference>
<feature type="transmembrane region" description="Helical" evidence="6">
    <location>
        <begin position="183"/>
        <end position="202"/>
    </location>
</feature>
<dbReference type="Pfam" id="PF13520">
    <property type="entry name" value="AA_permease_2"/>
    <property type="match status" value="1"/>
</dbReference>
<evidence type="ECO:0000256" key="3">
    <source>
        <dbReference type="ARBA" id="ARBA00022692"/>
    </source>
</evidence>